<dbReference type="AlphaFoldDB" id="A0A9P4JF87"/>
<accession>A0A9P4JF87</accession>
<dbReference type="Proteomes" id="UP000799536">
    <property type="component" value="Unassembled WGS sequence"/>
</dbReference>
<evidence type="ECO:0000313" key="3">
    <source>
        <dbReference type="Proteomes" id="UP000799536"/>
    </source>
</evidence>
<gene>
    <name evidence="2" type="ORF">GQ43DRAFT_476003</name>
</gene>
<keyword evidence="3" id="KW-1185">Reference proteome</keyword>
<sequence>MSLGSGGLLISSPSSLRPQPLCIIKQNAPGKRVCRRSNRTSSFRPSISMFAAPVLKGPPSLHLTEQQLFNELERPATSGTIETTNSSFRTSNPSPGPQQLVVRKTRATTTQALGGSREEDRPKSSSKRNLFSKMLAPLHNRAKPDTACHGPGGAMNDVTDRKDSLDTAVTCVNSCSMSSSASLGTTFTPLSVTFNSPPCFDHQERGATPPPISSGRAEPSLLHLSARCIPQFDSVAAQTENRHTFLMAVEFEGIINKGQTINDGIETATFEELKGGLDIVFIIDNSQVSSLRLLPTALT</sequence>
<protein>
    <submittedName>
        <fullName evidence="2">Uncharacterized protein</fullName>
    </submittedName>
</protein>
<dbReference type="EMBL" id="ML994321">
    <property type="protein sequence ID" value="KAF2196796.1"/>
    <property type="molecule type" value="Genomic_DNA"/>
</dbReference>
<reference evidence="2" key="1">
    <citation type="journal article" date="2020" name="Stud. Mycol.">
        <title>101 Dothideomycetes genomes: a test case for predicting lifestyles and emergence of pathogens.</title>
        <authorList>
            <person name="Haridas S."/>
            <person name="Albert R."/>
            <person name="Binder M."/>
            <person name="Bloem J."/>
            <person name="Labutti K."/>
            <person name="Salamov A."/>
            <person name="Andreopoulos B."/>
            <person name="Baker S."/>
            <person name="Barry K."/>
            <person name="Bills G."/>
            <person name="Bluhm B."/>
            <person name="Cannon C."/>
            <person name="Castanera R."/>
            <person name="Culley D."/>
            <person name="Daum C."/>
            <person name="Ezra D."/>
            <person name="Gonzalez J."/>
            <person name="Henrissat B."/>
            <person name="Kuo A."/>
            <person name="Liang C."/>
            <person name="Lipzen A."/>
            <person name="Lutzoni F."/>
            <person name="Magnuson J."/>
            <person name="Mondo S."/>
            <person name="Nolan M."/>
            <person name="Ohm R."/>
            <person name="Pangilinan J."/>
            <person name="Park H.-J."/>
            <person name="Ramirez L."/>
            <person name="Alfaro M."/>
            <person name="Sun H."/>
            <person name="Tritt A."/>
            <person name="Yoshinaga Y."/>
            <person name="Zwiers L.-H."/>
            <person name="Turgeon B."/>
            <person name="Goodwin S."/>
            <person name="Spatafora J."/>
            <person name="Crous P."/>
            <person name="Grigoriev I."/>
        </authorList>
    </citation>
    <scope>NUCLEOTIDE SEQUENCE</scope>
    <source>
        <strain evidence="2">ATCC 74209</strain>
    </source>
</reference>
<comment type="caution">
    <text evidence="2">The sequence shown here is derived from an EMBL/GenBank/DDBJ whole genome shotgun (WGS) entry which is preliminary data.</text>
</comment>
<organism evidence="2 3">
    <name type="scientific">Delitschia confertaspora ATCC 74209</name>
    <dbReference type="NCBI Taxonomy" id="1513339"/>
    <lineage>
        <taxon>Eukaryota</taxon>
        <taxon>Fungi</taxon>
        <taxon>Dikarya</taxon>
        <taxon>Ascomycota</taxon>
        <taxon>Pezizomycotina</taxon>
        <taxon>Dothideomycetes</taxon>
        <taxon>Pleosporomycetidae</taxon>
        <taxon>Pleosporales</taxon>
        <taxon>Delitschiaceae</taxon>
        <taxon>Delitschia</taxon>
    </lineage>
</organism>
<feature type="region of interest" description="Disordered" evidence="1">
    <location>
        <begin position="72"/>
        <end position="104"/>
    </location>
</feature>
<feature type="compositionally biased region" description="Polar residues" evidence="1">
    <location>
        <begin position="77"/>
        <end position="93"/>
    </location>
</feature>
<proteinExistence type="predicted"/>
<evidence type="ECO:0000313" key="2">
    <source>
        <dbReference type="EMBL" id="KAF2196796.1"/>
    </source>
</evidence>
<name>A0A9P4JF87_9PLEO</name>
<feature type="region of interest" description="Disordered" evidence="1">
    <location>
        <begin position="109"/>
        <end position="128"/>
    </location>
</feature>
<evidence type="ECO:0000256" key="1">
    <source>
        <dbReference type="SAM" id="MobiDB-lite"/>
    </source>
</evidence>